<dbReference type="EMBL" id="PYAU01000001">
    <property type="protein sequence ID" value="PSL38759.1"/>
    <property type="molecule type" value="Genomic_DNA"/>
</dbReference>
<dbReference type="PROSITE" id="PS51687">
    <property type="entry name" value="SAM_MT_RNA_M5U"/>
    <property type="match status" value="1"/>
</dbReference>
<evidence type="ECO:0000256" key="4">
    <source>
        <dbReference type="PROSITE-ProRule" id="PRU01024"/>
    </source>
</evidence>
<dbReference type="Pfam" id="PF05958">
    <property type="entry name" value="tRNA_U5-meth_tr"/>
    <property type="match status" value="1"/>
</dbReference>
<dbReference type="PANTHER" id="PTHR11061:SF30">
    <property type="entry name" value="TRNA (URACIL(54)-C(5))-METHYLTRANSFERASE"/>
    <property type="match status" value="1"/>
</dbReference>
<feature type="binding site" evidence="4">
    <location>
        <position position="345"/>
    </location>
    <ligand>
        <name>S-adenosyl-L-methionine</name>
        <dbReference type="ChEBI" id="CHEBI:59789"/>
    </ligand>
</feature>
<feature type="binding site" evidence="4">
    <location>
        <position position="239"/>
    </location>
    <ligand>
        <name>S-adenosyl-L-methionine</name>
        <dbReference type="ChEBI" id="CHEBI:59789"/>
    </ligand>
</feature>
<evidence type="ECO:0000313" key="6">
    <source>
        <dbReference type="EMBL" id="PSL38759.1"/>
    </source>
</evidence>
<dbReference type="GO" id="GO:0070041">
    <property type="term" value="F:rRNA (uridine-C5-)-methyltransferase activity"/>
    <property type="evidence" value="ECO:0007669"/>
    <property type="project" value="TreeGrafter"/>
</dbReference>
<evidence type="ECO:0000313" key="7">
    <source>
        <dbReference type="Proteomes" id="UP000241203"/>
    </source>
</evidence>
<dbReference type="Proteomes" id="UP000241203">
    <property type="component" value="Unassembled WGS sequence"/>
</dbReference>
<dbReference type="InterPro" id="IPR030391">
    <property type="entry name" value="MeTrfase_TrmA_CS"/>
</dbReference>
<dbReference type="SUPFAM" id="SSF53335">
    <property type="entry name" value="S-adenosyl-L-methionine-dependent methyltransferases"/>
    <property type="match status" value="1"/>
</dbReference>
<comment type="similarity">
    <text evidence="4">Belongs to the class I-like SAM-binding methyltransferase superfamily. RNA M5U methyltransferase family.</text>
</comment>
<dbReference type="SUPFAM" id="SSF50249">
    <property type="entry name" value="Nucleic acid-binding proteins"/>
    <property type="match status" value="1"/>
</dbReference>
<accession>A0A2P8GXR7</accession>
<organism evidence="6 7">
    <name type="scientific">Labedella gwakjiensis</name>
    <dbReference type="NCBI Taxonomy" id="390269"/>
    <lineage>
        <taxon>Bacteria</taxon>
        <taxon>Bacillati</taxon>
        <taxon>Actinomycetota</taxon>
        <taxon>Actinomycetes</taxon>
        <taxon>Micrococcales</taxon>
        <taxon>Microbacteriaceae</taxon>
        <taxon>Labedella</taxon>
    </lineage>
</organism>
<feature type="binding site" evidence="4">
    <location>
        <position position="295"/>
    </location>
    <ligand>
        <name>S-adenosyl-L-methionine</name>
        <dbReference type="ChEBI" id="CHEBI:59789"/>
    </ligand>
</feature>
<comment type="caution">
    <text evidence="6">The sequence shown here is derived from an EMBL/GenBank/DDBJ whole genome shotgun (WGS) entry which is preliminary data.</text>
</comment>
<dbReference type="Gene3D" id="3.40.50.150">
    <property type="entry name" value="Vaccinia Virus protein VP39"/>
    <property type="match status" value="1"/>
</dbReference>
<feature type="domain" description="TRAM" evidence="5">
    <location>
        <begin position="3"/>
        <end position="64"/>
    </location>
</feature>
<name>A0A2P8GXR7_9MICO</name>
<dbReference type="Pfam" id="PF01938">
    <property type="entry name" value="TRAM"/>
    <property type="match status" value="1"/>
</dbReference>
<evidence type="ECO:0000256" key="3">
    <source>
        <dbReference type="ARBA" id="ARBA00022691"/>
    </source>
</evidence>
<proteinExistence type="inferred from homology"/>
<dbReference type="InterPro" id="IPR029063">
    <property type="entry name" value="SAM-dependent_MTases_sf"/>
</dbReference>
<gene>
    <name evidence="6" type="ORF">CLV49_2388</name>
</gene>
<dbReference type="InterPro" id="IPR010280">
    <property type="entry name" value="U5_MeTrfase_fam"/>
</dbReference>
<sequence length="420" mass="44669">MLERMADTPDIVDLTITNVAHGGIFVARHEGRVIFVPDTMPGEVVRARLVDTRKKSFWRAETLEVLEASPDRVEHIWSAASIDREPGDRAGGAEFGHIALPAQRRLKGEVLSDALVRFGGLETGDPVTRTVVQPTPGDASGDGLGWRTRVTLHVDGDGRVGPFAVRSHRVIPVDDLPLATAAVAEAAPLGDVLSGSETVDVVQSEDAVLVAVDGVAGGGTVRERVGDRVYTLDPLGFWQVHREAADVLSEAVAGAVDPDRFDPSAPNLDLYGGVGLFAGTLADRFGRGIRITTVEAEASATDHAAENLADVLGARAVTARVDRFVRGIGDETGAERYRDATVVLDPPRSGAGTAVVRSLTTLAPAQIVYVACDPVALARDTRTLREDGYELTALRAFDLFPHTHHVEAVATFVRAGNVRP</sequence>
<reference evidence="6 7" key="1">
    <citation type="submission" date="2018-03" db="EMBL/GenBank/DDBJ databases">
        <title>Genomic Encyclopedia of Archaeal and Bacterial Type Strains, Phase II (KMG-II): from individual species to whole genera.</title>
        <authorList>
            <person name="Goeker M."/>
        </authorList>
    </citation>
    <scope>NUCLEOTIDE SEQUENCE [LARGE SCALE GENOMIC DNA]</scope>
    <source>
        <strain evidence="6 7">DSM 21548</strain>
    </source>
</reference>
<protein>
    <submittedName>
        <fullName evidence="6">23S rRNA m(5)U-1939 methyltransferase</fullName>
    </submittedName>
</protein>
<dbReference type="PROSITE" id="PS50926">
    <property type="entry name" value="TRAM"/>
    <property type="match status" value="1"/>
</dbReference>
<dbReference type="PANTHER" id="PTHR11061">
    <property type="entry name" value="RNA M5U METHYLTRANSFERASE"/>
    <property type="match status" value="1"/>
</dbReference>
<keyword evidence="1 4" id="KW-0489">Methyltransferase</keyword>
<evidence type="ECO:0000256" key="1">
    <source>
        <dbReference type="ARBA" id="ARBA00022603"/>
    </source>
</evidence>
<dbReference type="InterPro" id="IPR012340">
    <property type="entry name" value="NA-bd_OB-fold"/>
</dbReference>
<evidence type="ECO:0000259" key="5">
    <source>
        <dbReference type="PROSITE" id="PS50926"/>
    </source>
</evidence>
<dbReference type="InterPro" id="IPR002792">
    <property type="entry name" value="TRAM_dom"/>
</dbReference>
<dbReference type="PROSITE" id="PS01231">
    <property type="entry name" value="TRMA_2"/>
    <property type="match status" value="1"/>
</dbReference>
<dbReference type="GO" id="GO:0070475">
    <property type="term" value="P:rRNA base methylation"/>
    <property type="evidence" value="ECO:0007669"/>
    <property type="project" value="TreeGrafter"/>
</dbReference>
<keyword evidence="3 4" id="KW-0949">S-adenosyl-L-methionine</keyword>
<dbReference type="AlphaFoldDB" id="A0A2P8GXR7"/>
<evidence type="ECO:0000256" key="2">
    <source>
        <dbReference type="ARBA" id="ARBA00022679"/>
    </source>
</evidence>
<feature type="binding site" evidence="4">
    <location>
        <position position="271"/>
    </location>
    <ligand>
        <name>S-adenosyl-L-methionine</name>
        <dbReference type="ChEBI" id="CHEBI:59789"/>
    </ligand>
</feature>
<feature type="active site" description="Nucleophile" evidence="4">
    <location>
        <position position="372"/>
    </location>
</feature>
<dbReference type="Gene3D" id="2.40.50.140">
    <property type="entry name" value="Nucleic acid-binding proteins"/>
    <property type="match status" value="1"/>
</dbReference>
<keyword evidence="2 4" id="KW-0808">Transferase</keyword>